<evidence type="ECO:0000313" key="4">
    <source>
        <dbReference type="Proteomes" id="UP000319852"/>
    </source>
</evidence>
<feature type="compositionally biased region" description="Low complexity" evidence="1">
    <location>
        <begin position="37"/>
        <end position="60"/>
    </location>
</feature>
<proteinExistence type="predicted"/>
<evidence type="ECO:0000256" key="1">
    <source>
        <dbReference type="SAM" id="MobiDB-lite"/>
    </source>
</evidence>
<dbReference type="InterPro" id="IPR050553">
    <property type="entry name" value="Thioredoxin_ResA/DsbE_sf"/>
</dbReference>
<dbReference type="InterPro" id="IPR000866">
    <property type="entry name" value="AhpC/TSA"/>
</dbReference>
<dbReference type="Pfam" id="PF00578">
    <property type="entry name" value="AhpC-TSA"/>
    <property type="match status" value="1"/>
</dbReference>
<accession>A0A517MXI5</accession>
<dbReference type="SUPFAM" id="SSF52833">
    <property type="entry name" value="Thioredoxin-like"/>
    <property type="match status" value="1"/>
</dbReference>
<dbReference type="GO" id="GO:0016209">
    <property type="term" value="F:antioxidant activity"/>
    <property type="evidence" value="ECO:0007669"/>
    <property type="project" value="InterPro"/>
</dbReference>
<protein>
    <submittedName>
        <fullName evidence="3">Thiol-disulfide oxidoreductase</fullName>
    </submittedName>
</protein>
<feature type="domain" description="Thioredoxin" evidence="2">
    <location>
        <begin position="43"/>
        <end position="212"/>
    </location>
</feature>
<dbReference type="EMBL" id="CP036263">
    <property type="protein sequence ID" value="QDS99569.1"/>
    <property type="molecule type" value="Genomic_DNA"/>
</dbReference>
<dbReference type="InterPro" id="IPR013766">
    <property type="entry name" value="Thioredoxin_domain"/>
</dbReference>
<dbReference type="PROSITE" id="PS51257">
    <property type="entry name" value="PROKAR_LIPOPROTEIN"/>
    <property type="match status" value="1"/>
</dbReference>
<evidence type="ECO:0000313" key="3">
    <source>
        <dbReference type="EMBL" id="QDS99569.1"/>
    </source>
</evidence>
<gene>
    <name evidence="3" type="ORF">HG15A2_28940</name>
</gene>
<dbReference type="PANTHER" id="PTHR42852">
    <property type="entry name" value="THIOL:DISULFIDE INTERCHANGE PROTEIN DSBE"/>
    <property type="match status" value="1"/>
</dbReference>
<reference evidence="3 4" key="1">
    <citation type="submission" date="2019-02" db="EMBL/GenBank/DDBJ databases">
        <title>Deep-cultivation of Planctomycetes and their phenomic and genomic characterization uncovers novel biology.</title>
        <authorList>
            <person name="Wiegand S."/>
            <person name="Jogler M."/>
            <person name="Boedeker C."/>
            <person name="Pinto D."/>
            <person name="Vollmers J."/>
            <person name="Rivas-Marin E."/>
            <person name="Kohn T."/>
            <person name="Peeters S.H."/>
            <person name="Heuer A."/>
            <person name="Rast P."/>
            <person name="Oberbeckmann S."/>
            <person name="Bunk B."/>
            <person name="Jeske O."/>
            <person name="Meyerdierks A."/>
            <person name="Storesund J.E."/>
            <person name="Kallscheuer N."/>
            <person name="Luecker S."/>
            <person name="Lage O.M."/>
            <person name="Pohl T."/>
            <person name="Merkel B.J."/>
            <person name="Hornburger P."/>
            <person name="Mueller R.-W."/>
            <person name="Bruemmer F."/>
            <person name="Labrenz M."/>
            <person name="Spormann A.M."/>
            <person name="Op den Camp H."/>
            <person name="Overmann J."/>
            <person name="Amann R."/>
            <person name="Jetten M.S.M."/>
            <person name="Mascher T."/>
            <person name="Medema M.H."/>
            <person name="Devos D.P."/>
            <person name="Kaster A.-K."/>
            <person name="Ovreas L."/>
            <person name="Rohde M."/>
            <person name="Galperin M.Y."/>
            <person name="Jogler C."/>
        </authorList>
    </citation>
    <scope>NUCLEOTIDE SEQUENCE [LARGE SCALE GENOMIC DNA]</scope>
    <source>
        <strain evidence="3 4">HG15A2</strain>
    </source>
</reference>
<dbReference type="GO" id="GO:0016491">
    <property type="term" value="F:oxidoreductase activity"/>
    <property type="evidence" value="ECO:0007669"/>
    <property type="project" value="InterPro"/>
</dbReference>
<dbReference type="Gene3D" id="3.40.30.10">
    <property type="entry name" value="Glutaredoxin"/>
    <property type="match status" value="1"/>
</dbReference>
<organism evidence="3 4">
    <name type="scientific">Adhaeretor mobilis</name>
    <dbReference type="NCBI Taxonomy" id="1930276"/>
    <lineage>
        <taxon>Bacteria</taxon>
        <taxon>Pseudomonadati</taxon>
        <taxon>Planctomycetota</taxon>
        <taxon>Planctomycetia</taxon>
        <taxon>Pirellulales</taxon>
        <taxon>Lacipirellulaceae</taxon>
        <taxon>Adhaeretor</taxon>
    </lineage>
</organism>
<dbReference type="AlphaFoldDB" id="A0A517MXI5"/>
<dbReference type="Proteomes" id="UP000319852">
    <property type="component" value="Chromosome"/>
</dbReference>
<keyword evidence="4" id="KW-1185">Reference proteome</keyword>
<name>A0A517MXI5_9BACT</name>
<dbReference type="KEGG" id="amob:HG15A2_28940"/>
<sequence length="214" mass="23075">MSELSLRDYSVGRMAAFVSLALAISGCAQEVTDPEPGSSIASGSSGVTATSSAAQEATTEGNAQDRPTLHVVDENQFAEILKAHHGEVVLVDCWATWCFRCLELMPHTVELQKNFGDLGLHVILLSLDSPEDSREAAADLLARKGVDFDSYISVYGTGAKSAEAFEIEGGALPSMKLYDRKGKLRRVFSAGHMPPEPFEEEDIAEAVRELLAEE</sequence>
<dbReference type="RefSeq" id="WP_218931954.1">
    <property type="nucleotide sequence ID" value="NZ_CP036263.1"/>
</dbReference>
<dbReference type="InterPro" id="IPR036249">
    <property type="entry name" value="Thioredoxin-like_sf"/>
</dbReference>
<dbReference type="CDD" id="cd02966">
    <property type="entry name" value="TlpA_like_family"/>
    <property type="match status" value="1"/>
</dbReference>
<feature type="region of interest" description="Disordered" evidence="1">
    <location>
        <begin position="34"/>
        <end position="66"/>
    </location>
</feature>
<dbReference type="PANTHER" id="PTHR42852:SF17">
    <property type="entry name" value="THIOREDOXIN-LIKE PROTEIN HI_1115"/>
    <property type="match status" value="1"/>
</dbReference>
<dbReference type="PROSITE" id="PS51352">
    <property type="entry name" value="THIOREDOXIN_2"/>
    <property type="match status" value="1"/>
</dbReference>
<evidence type="ECO:0000259" key="2">
    <source>
        <dbReference type="PROSITE" id="PS51352"/>
    </source>
</evidence>